<dbReference type="AlphaFoldDB" id="A0A1I4KYU6"/>
<dbReference type="Pfam" id="PF02771">
    <property type="entry name" value="Acyl-CoA_dh_N"/>
    <property type="match status" value="1"/>
</dbReference>
<dbReference type="FunFam" id="2.40.110.10:FF:000002">
    <property type="entry name" value="Acyl-CoA dehydrogenase fadE12"/>
    <property type="match status" value="1"/>
</dbReference>
<dbReference type="Pfam" id="PF02770">
    <property type="entry name" value="Acyl-CoA_dh_M"/>
    <property type="match status" value="1"/>
</dbReference>
<reference evidence="9 10" key="1">
    <citation type="submission" date="2016-10" db="EMBL/GenBank/DDBJ databases">
        <authorList>
            <person name="de Groot N.N."/>
        </authorList>
    </citation>
    <scope>NUCLEOTIDE SEQUENCE [LARGE SCALE GENOMIC DNA]</scope>
    <source>
        <strain evidence="9 10">ATCC 43154</strain>
    </source>
</reference>
<dbReference type="Proteomes" id="UP000199470">
    <property type="component" value="Unassembled WGS sequence"/>
</dbReference>
<evidence type="ECO:0000256" key="5">
    <source>
        <dbReference type="ARBA" id="ARBA00023002"/>
    </source>
</evidence>
<dbReference type="GO" id="GO:0003995">
    <property type="term" value="F:acyl-CoA dehydrogenase activity"/>
    <property type="evidence" value="ECO:0007669"/>
    <property type="project" value="InterPro"/>
</dbReference>
<feature type="domain" description="Acyl-CoA oxidase/dehydrogenase middle" evidence="7">
    <location>
        <begin position="129"/>
        <end position="228"/>
    </location>
</feature>
<evidence type="ECO:0000259" key="6">
    <source>
        <dbReference type="Pfam" id="PF00441"/>
    </source>
</evidence>
<dbReference type="EMBL" id="FOTW01000008">
    <property type="protein sequence ID" value="SFL83982.1"/>
    <property type="molecule type" value="Genomic_DNA"/>
</dbReference>
<gene>
    <name evidence="9" type="ORF">SAMN02982985_01727</name>
</gene>
<dbReference type="InterPro" id="IPR013786">
    <property type="entry name" value="AcylCoA_DH/ox_N"/>
</dbReference>
<sequence length="399" mass="42332">MSDKSYLEWPFFEPRHAALERELDAWAAAEIGHGHGADVDAACRALVRQLGAAGWLRHAVAGVEHGGAGAAIDTRAICLIRETLARHAGLADFAFAMQGLGSGAISLFGSAANRARYLPRVAAGEAIAAFALSEPQAGSDVAAMQCAAVRAGDHYVLNGEKTWISNGGIADFYVVFARSGEGAEPGQTRGARGISAFIVDADTPGFAVAERIDVIAPHPLARLRFTDCRVPAARLVGEPGQGFKVAMATLDVFRTSVAAAALGFARRAFDEALAHCQQRQMFGQRLADFQLTQAKLAQMATGIDAAALLTYRAAWQRDRGERVTKEAAMAKLTATETAQQVIDAAVQIFGGLGVVSEHPVERLYREIRALRIYEGASEVQQLIIARELLNGAPAAVQTA</sequence>
<dbReference type="InterPro" id="IPR046373">
    <property type="entry name" value="Acyl-CoA_Oxase/DH_mid-dom_sf"/>
</dbReference>
<dbReference type="InterPro" id="IPR009100">
    <property type="entry name" value="AcylCoA_DH/oxidase_NM_dom_sf"/>
</dbReference>
<dbReference type="STRING" id="758825.SAMN02982985_01727"/>
<name>A0A1I4KYU6_9BURK</name>
<dbReference type="PANTHER" id="PTHR43884">
    <property type="entry name" value="ACYL-COA DEHYDROGENASE"/>
    <property type="match status" value="1"/>
</dbReference>
<accession>A0A1I4KYU6</accession>
<evidence type="ECO:0000256" key="1">
    <source>
        <dbReference type="ARBA" id="ARBA00001974"/>
    </source>
</evidence>
<comment type="cofactor">
    <cofactor evidence="1">
        <name>FAD</name>
        <dbReference type="ChEBI" id="CHEBI:57692"/>
    </cofactor>
</comment>
<dbReference type="FunFam" id="1.20.140.10:FF:000001">
    <property type="entry name" value="Acyl-CoA dehydrogenase"/>
    <property type="match status" value="1"/>
</dbReference>
<evidence type="ECO:0000256" key="4">
    <source>
        <dbReference type="ARBA" id="ARBA00022827"/>
    </source>
</evidence>
<evidence type="ECO:0000256" key="2">
    <source>
        <dbReference type="ARBA" id="ARBA00009347"/>
    </source>
</evidence>
<protein>
    <submittedName>
        <fullName evidence="9">Acyl-CoA dehydrogenase, N-terminal domain</fullName>
    </submittedName>
</protein>
<dbReference type="RefSeq" id="WP_093386348.1">
    <property type="nucleotide sequence ID" value="NZ_FOTW01000008.1"/>
</dbReference>
<evidence type="ECO:0000259" key="8">
    <source>
        <dbReference type="Pfam" id="PF02771"/>
    </source>
</evidence>
<dbReference type="Pfam" id="PF00441">
    <property type="entry name" value="Acyl-CoA_dh_1"/>
    <property type="match status" value="1"/>
</dbReference>
<keyword evidence="3" id="KW-0285">Flavoprotein</keyword>
<dbReference type="Gene3D" id="1.20.140.10">
    <property type="entry name" value="Butyryl-CoA Dehydrogenase, subunit A, domain 3"/>
    <property type="match status" value="1"/>
</dbReference>
<dbReference type="SUPFAM" id="SSF47203">
    <property type="entry name" value="Acyl-CoA dehydrogenase C-terminal domain-like"/>
    <property type="match status" value="1"/>
</dbReference>
<feature type="domain" description="Acyl-CoA dehydrogenase/oxidase N-terminal" evidence="8">
    <location>
        <begin position="15"/>
        <end position="125"/>
    </location>
</feature>
<dbReference type="InterPro" id="IPR036250">
    <property type="entry name" value="AcylCo_DH-like_C"/>
</dbReference>
<evidence type="ECO:0000313" key="10">
    <source>
        <dbReference type="Proteomes" id="UP000199470"/>
    </source>
</evidence>
<keyword evidence="5" id="KW-0560">Oxidoreductase</keyword>
<proteinExistence type="inferred from homology"/>
<dbReference type="PROSITE" id="PS00072">
    <property type="entry name" value="ACYL_COA_DH_1"/>
    <property type="match status" value="1"/>
</dbReference>
<dbReference type="SUPFAM" id="SSF56645">
    <property type="entry name" value="Acyl-CoA dehydrogenase NM domain-like"/>
    <property type="match status" value="1"/>
</dbReference>
<dbReference type="InterPro" id="IPR037069">
    <property type="entry name" value="AcylCoA_DH/ox_N_sf"/>
</dbReference>
<dbReference type="OrthoDB" id="9770681at2"/>
<dbReference type="GO" id="GO:0050660">
    <property type="term" value="F:flavin adenine dinucleotide binding"/>
    <property type="evidence" value="ECO:0007669"/>
    <property type="project" value="InterPro"/>
</dbReference>
<comment type="similarity">
    <text evidence="2">Belongs to the acyl-CoA dehydrogenase family.</text>
</comment>
<organism evidence="9 10">
    <name type="scientific">Rugamonas rubra</name>
    <dbReference type="NCBI Taxonomy" id="758825"/>
    <lineage>
        <taxon>Bacteria</taxon>
        <taxon>Pseudomonadati</taxon>
        <taxon>Pseudomonadota</taxon>
        <taxon>Betaproteobacteria</taxon>
        <taxon>Burkholderiales</taxon>
        <taxon>Oxalobacteraceae</taxon>
        <taxon>Telluria group</taxon>
        <taxon>Rugamonas</taxon>
    </lineage>
</organism>
<dbReference type="InterPro" id="IPR006091">
    <property type="entry name" value="Acyl-CoA_Oxase/DH_mid-dom"/>
</dbReference>
<evidence type="ECO:0000256" key="3">
    <source>
        <dbReference type="ARBA" id="ARBA00022630"/>
    </source>
</evidence>
<dbReference type="InterPro" id="IPR009075">
    <property type="entry name" value="AcylCo_DH/oxidase_C"/>
</dbReference>
<dbReference type="PANTHER" id="PTHR43884:SF22">
    <property type="entry name" value="BLR3437 PROTEIN"/>
    <property type="match status" value="1"/>
</dbReference>
<dbReference type="InterPro" id="IPR006089">
    <property type="entry name" value="Acyl-CoA_DH_CS"/>
</dbReference>
<dbReference type="PROSITE" id="PS00073">
    <property type="entry name" value="ACYL_COA_DH_2"/>
    <property type="match status" value="1"/>
</dbReference>
<dbReference type="Gene3D" id="2.40.110.10">
    <property type="entry name" value="Butyryl-CoA Dehydrogenase, subunit A, domain 2"/>
    <property type="match status" value="1"/>
</dbReference>
<evidence type="ECO:0000259" key="7">
    <source>
        <dbReference type="Pfam" id="PF02770"/>
    </source>
</evidence>
<evidence type="ECO:0000313" key="9">
    <source>
        <dbReference type="EMBL" id="SFL83982.1"/>
    </source>
</evidence>
<dbReference type="Gene3D" id="1.10.540.10">
    <property type="entry name" value="Acyl-CoA dehydrogenase/oxidase, N-terminal domain"/>
    <property type="match status" value="1"/>
</dbReference>
<keyword evidence="4" id="KW-0274">FAD</keyword>
<keyword evidence="10" id="KW-1185">Reference proteome</keyword>
<feature type="domain" description="Acyl-CoA dehydrogenase/oxidase C-terminal" evidence="6">
    <location>
        <begin position="240"/>
        <end position="389"/>
    </location>
</feature>